<evidence type="ECO:0000313" key="4">
    <source>
        <dbReference type="Proteomes" id="UP000217221"/>
    </source>
</evidence>
<dbReference type="Proteomes" id="UP000217221">
    <property type="component" value="Chromosome"/>
</dbReference>
<dbReference type="PANTHER" id="PTHR43674">
    <property type="entry name" value="NITRILASE C965.09-RELATED"/>
    <property type="match status" value="1"/>
</dbReference>
<dbReference type="OrthoDB" id="9811121at2"/>
<dbReference type="Pfam" id="PF00795">
    <property type="entry name" value="CN_hydrolase"/>
    <property type="match status" value="1"/>
</dbReference>
<dbReference type="RefSeq" id="WP_095698239.1">
    <property type="nucleotide sequence ID" value="NZ_CP016782.1"/>
</dbReference>
<evidence type="ECO:0000259" key="2">
    <source>
        <dbReference type="PROSITE" id="PS50263"/>
    </source>
</evidence>
<dbReference type="PANTHER" id="PTHR43674:SF2">
    <property type="entry name" value="BETA-UREIDOPROPIONASE"/>
    <property type="match status" value="1"/>
</dbReference>
<dbReference type="EMBL" id="CP016782">
    <property type="protein sequence ID" value="ASY27939.1"/>
    <property type="molecule type" value="Genomic_DNA"/>
</dbReference>
<proteinExistence type="predicted"/>
<accession>A0A249LG82</accession>
<evidence type="ECO:0000313" key="3">
    <source>
        <dbReference type="EMBL" id="ASY27939.1"/>
    </source>
</evidence>
<name>A0A249LG82_9ACTN</name>
<dbReference type="GO" id="GO:0016811">
    <property type="term" value="F:hydrolase activity, acting on carbon-nitrogen (but not peptide) bonds, in linear amides"/>
    <property type="evidence" value="ECO:0007669"/>
    <property type="project" value="UniProtKB-ARBA"/>
</dbReference>
<dbReference type="AlphaFoldDB" id="A0A249LG82"/>
<dbReference type="SUPFAM" id="SSF56317">
    <property type="entry name" value="Carbon-nitrogen hydrolase"/>
    <property type="match status" value="1"/>
</dbReference>
<evidence type="ECO:0000256" key="1">
    <source>
        <dbReference type="ARBA" id="ARBA00022801"/>
    </source>
</evidence>
<protein>
    <submittedName>
        <fullName evidence="3">N-carbamoylputrescine amidase</fullName>
    </submittedName>
</protein>
<feature type="domain" description="CN hydrolase" evidence="2">
    <location>
        <begin position="24"/>
        <end position="275"/>
    </location>
</feature>
<dbReference type="InterPro" id="IPR036526">
    <property type="entry name" value="C-N_Hydrolase_sf"/>
</dbReference>
<reference evidence="3 4" key="1">
    <citation type="submission" date="2016-07" db="EMBL/GenBank/DDBJ databases">
        <title>High microdiversification within the ubiquitous acI lineage of Actinobacteria.</title>
        <authorList>
            <person name="Neuenschwander S.M."/>
            <person name="Salcher M."/>
            <person name="Ghai R."/>
            <person name="Pernthaler J."/>
        </authorList>
    </citation>
    <scope>NUCLEOTIDE SEQUENCE [LARGE SCALE GENOMIC DNA]</scope>
    <source>
        <strain evidence="3">MMS-VB-114</strain>
    </source>
</reference>
<keyword evidence="1" id="KW-0378">Hydrolase</keyword>
<sequence>MREVITHINKGSDSPARVLPAVRTPLRIALIQEPWHGSVEKQKTEITAAVQAASEFAPDLIVLTELSLYPYACTRPDAQADFVPEKLDGMSVSFAAELARSSGAHVLISLYEDAGDKQFNSAVTVAPDGGIVLKTRKTHIPVTAGYYEDKYFAEGDSTPAVVKIKDASVGTPTCWDQWFPELAREYGLINTDLLCYPTAIGSEPDHPDFDTEPLWRQMMVAHAIANGLFVAAVNRTGIEDGITFYGSSFISDPYGRILARAGASGSAVLVADLDLDQKRDWLTLFPFFKTRRPSVYKNINK</sequence>
<dbReference type="InterPro" id="IPR003010">
    <property type="entry name" value="C-N_Hydrolase"/>
</dbReference>
<dbReference type="Gene3D" id="3.60.110.10">
    <property type="entry name" value="Carbon-nitrogen hydrolase"/>
    <property type="match status" value="1"/>
</dbReference>
<gene>
    <name evidence="3" type="ORF">PHILAsVB114_04770</name>
</gene>
<dbReference type="KEGG" id="plim:PHILAsVB114_04770"/>
<dbReference type="PROSITE" id="PS50263">
    <property type="entry name" value="CN_HYDROLASE"/>
    <property type="match status" value="1"/>
</dbReference>
<keyword evidence="4" id="KW-1185">Reference proteome</keyword>
<organism evidence="3 4">
    <name type="scientific">Candidatus Planktophila limnetica</name>
    <dbReference type="NCBI Taxonomy" id="573600"/>
    <lineage>
        <taxon>Bacteria</taxon>
        <taxon>Bacillati</taxon>
        <taxon>Actinomycetota</taxon>
        <taxon>Actinomycetes</taxon>
        <taxon>Candidatus Nanopelagicales</taxon>
        <taxon>Candidatus Nanopelagicaceae</taxon>
        <taxon>Candidatus Planktophila</taxon>
    </lineage>
</organism>
<dbReference type="InterPro" id="IPR050345">
    <property type="entry name" value="Aliph_Amidase/BUP"/>
</dbReference>